<keyword evidence="1" id="KW-1133">Transmembrane helix</keyword>
<gene>
    <name evidence="2" type="ORF">PFAG_03510</name>
</gene>
<organism evidence="2">
    <name type="scientific">Plasmodium falciparum Santa Lucia</name>
    <dbReference type="NCBI Taxonomy" id="478859"/>
    <lineage>
        <taxon>Eukaryota</taxon>
        <taxon>Sar</taxon>
        <taxon>Alveolata</taxon>
        <taxon>Apicomplexa</taxon>
        <taxon>Aconoidasida</taxon>
        <taxon>Haemosporida</taxon>
        <taxon>Plasmodiidae</taxon>
        <taxon>Plasmodium</taxon>
        <taxon>Plasmodium (Laverania)</taxon>
    </lineage>
</organism>
<protein>
    <submittedName>
        <fullName evidence="2">Uncharacterized protein</fullName>
    </submittedName>
</protein>
<accession>W7FT66</accession>
<evidence type="ECO:0000256" key="1">
    <source>
        <dbReference type="SAM" id="Phobius"/>
    </source>
</evidence>
<dbReference type="EMBL" id="KE123502">
    <property type="protein sequence ID" value="EUT83635.1"/>
    <property type="molecule type" value="Genomic_DNA"/>
</dbReference>
<dbReference type="AlphaFoldDB" id="W7FT66"/>
<keyword evidence="1" id="KW-0812">Transmembrane</keyword>
<proteinExistence type="predicted"/>
<feature type="transmembrane region" description="Helical" evidence="1">
    <location>
        <begin position="21"/>
        <end position="42"/>
    </location>
</feature>
<reference evidence="2" key="1">
    <citation type="submission" date="2013-02" db="EMBL/GenBank/DDBJ databases">
        <title>The Genome Sequence of Plasmodium falciparum Santa Lucia.</title>
        <authorList>
            <consortium name="The Broad Institute Genome Sequencing Platform"/>
            <consortium name="The Broad Institute Genome Sequencing Center for Infectious Disease"/>
            <person name="Neafsey D."/>
            <person name="Cheeseman I."/>
            <person name="Volkman S."/>
            <person name="Adams J."/>
            <person name="Walker B."/>
            <person name="Young S.K."/>
            <person name="Zeng Q."/>
            <person name="Gargeya S."/>
            <person name="Fitzgerald M."/>
            <person name="Haas B."/>
            <person name="Abouelleil A."/>
            <person name="Alvarado L."/>
            <person name="Arachchi H.M."/>
            <person name="Berlin A.M."/>
            <person name="Chapman S.B."/>
            <person name="Dewar J."/>
            <person name="Goldberg J."/>
            <person name="Griggs A."/>
            <person name="Gujja S."/>
            <person name="Hansen M."/>
            <person name="Howarth C."/>
            <person name="Imamovic A."/>
            <person name="Larimer J."/>
            <person name="McCowan C."/>
            <person name="Murphy C."/>
            <person name="Neiman D."/>
            <person name="Pearson M."/>
            <person name="Priest M."/>
            <person name="Roberts A."/>
            <person name="Saif S."/>
            <person name="Shea T."/>
            <person name="Sisk P."/>
            <person name="Sykes S."/>
            <person name="Wortman J."/>
            <person name="Nusbaum C."/>
            <person name="Birren B."/>
        </authorList>
    </citation>
    <scope>NUCLEOTIDE SEQUENCE [LARGE SCALE GENOMIC DNA]</scope>
    <source>
        <strain evidence="2">Santa Lucia</strain>
    </source>
</reference>
<dbReference type="Proteomes" id="UP000030666">
    <property type="component" value="Unassembled WGS sequence"/>
</dbReference>
<name>W7FT66_PLAFA</name>
<keyword evidence="1" id="KW-0472">Membrane</keyword>
<feature type="transmembrane region" description="Helical" evidence="1">
    <location>
        <begin position="48"/>
        <end position="67"/>
    </location>
</feature>
<evidence type="ECO:0000313" key="2">
    <source>
        <dbReference type="EMBL" id="EUT83635.1"/>
    </source>
</evidence>
<sequence>MLVCIYGMFIMPYKNKHLPNIIYIFLHLFCIIEHKRVMAYILKKQIQLYFYIPKILYIITLFVIVVIKQNLQMKNFFIMYY</sequence>